<keyword evidence="1" id="KW-0805">Transcription regulation</keyword>
<evidence type="ECO:0000256" key="4">
    <source>
        <dbReference type="PROSITE-ProRule" id="PRU00335"/>
    </source>
</evidence>
<reference evidence="6 7" key="1">
    <citation type="submission" date="2020-05" db="EMBL/GenBank/DDBJ databases">
        <title>Actinomadura verrucosospora NRRL-B18236 (PFL_A860) Genome sequencing and assembly.</title>
        <authorList>
            <person name="Samborskyy M."/>
        </authorList>
    </citation>
    <scope>NUCLEOTIDE SEQUENCE [LARGE SCALE GENOMIC DNA]</scope>
    <source>
        <strain evidence="6 7">NRRL:B18236</strain>
    </source>
</reference>
<dbReference type="Pfam" id="PF00440">
    <property type="entry name" value="TetR_N"/>
    <property type="match status" value="1"/>
</dbReference>
<organism evidence="6 7">
    <name type="scientific">Actinomadura verrucosospora</name>
    <dbReference type="NCBI Taxonomy" id="46165"/>
    <lineage>
        <taxon>Bacteria</taxon>
        <taxon>Bacillati</taxon>
        <taxon>Actinomycetota</taxon>
        <taxon>Actinomycetes</taxon>
        <taxon>Streptosporangiales</taxon>
        <taxon>Thermomonosporaceae</taxon>
        <taxon>Actinomadura</taxon>
    </lineage>
</organism>
<dbReference type="PANTHER" id="PTHR30055">
    <property type="entry name" value="HTH-TYPE TRANSCRIPTIONAL REGULATOR RUTR"/>
    <property type="match status" value="1"/>
</dbReference>
<evidence type="ECO:0000256" key="3">
    <source>
        <dbReference type="ARBA" id="ARBA00023163"/>
    </source>
</evidence>
<dbReference type="AlphaFoldDB" id="A0A7D3ZJR4"/>
<dbReference type="GO" id="GO:0003700">
    <property type="term" value="F:DNA-binding transcription factor activity"/>
    <property type="evidence" value="ECO:0007669"/>
    <property type="project" value="TreeGrafter"/>
</dbReference>
<dbReference type="PANTHER" id="PTHR30055:SF234">
    <property type="entry name" value="HTH-TYPE TRANSCRIPTIONAL REGULATOR BETI"/>
    <property type="match status" value="1"/>
</dbReference>
<gene>
    <name evidence="6" type="ORF">ACTIVE_1618</name>
</gene>
<evidence type="ECO:0000259" key="5">
    <source>
        <dbReference type="PROSITE" id="PS50977"/>
    </source>
</evidence>
<dbReference type="SUPFAM" id="SSF46689">
    <property type="entry name" value="Homeodomain-like"/>
    <property type="match status" value="1"/>
</dbReference>
<proteinExistence type="predicted"/>
<name>A0A7D3ZJR4_ACTVE</name>
<dbReference type="GO" id="GO:0000976">
    <property type="term" value="F:transcription cis-regulatory region binding"/>
    <property type="evidence" value="ECO:0007669"/>
    <property type="project" value="TreeGrafter"/>
</dbReference>
<feature type="DNA-binding region" description="H-T-H motif" evidence="4">
    <location>
        <begin position="31"/>
        <end position="50"/>
    </location>
</feature>
<evidence type="ECO:0000256" key="1">
    <source>
        <dbReference type="ARBA" id="ARBA00023015"/>
    </source>
</evidence>
<keyword evidence="7" id="KW-1185">Reference proteome</keyword>
<dbReference type="EMBL" id="CP053892">
    <property type="protein sequence ID" value="QKG19982.1"/>
    <property type="molecule type" value="Genomic_DNA"/>
</dbReference>
<evidence type="ECO:0000313" key="6">
    <source>
        <dbReference type="EMBL" id="QKG19982.1"/>
    </source>
</evidence>
<dbReference type="Proteomes" id="UP000501240">
    <property type="component" value="Chromosome"/>
</dbReference>
<evidence type="ECO:0000256" key="2">
    <source>
        <dbReference type="ARBA" id="ARBA00023125"/>
    </source>
</evidence>
<feature type="domain" description="HTH tetR-type" evidence="5">
    <location>
        <begin position="8"/>
        <end position="68"/>
    </location>
</feature>
<sequence>MVMPDVPATTRDRLLDAAERLFLEKGAEQVSVRAINSAAGLNPGAVHYHFGSREGLVTALLERELLPLWAERLETIAERSATDPDHGPGPEVNALVAAIVEPFEELSTTAKGRMLCHLLARFVLPGLRPSSVSPWFSQVPFEVMLARAMPELPAREIADRWRLAFTLLLEIYGHPLTPTPAAASTPPETSTVISFLAAGLTAPWSPKAV</sequence>
<dbReference type="InterPro" id="IPR009057">
    <property type="entry name" value="Homeodomain-like_sf"/>
</dbReference>
<dbReference type="Gene3D" id="1.10.357.10">
    <property type="entry name" value="Tetracycline Repressor, domain 2"/>
    <property type="match status" value="1"/>
</dbReference>
<protein>
    <submittedName>
        <fullName evidence="6">TetR family transcriptional regulator</fullName>
    </submittedName>
</protein>
<evidence type="ECO:0000313" key="7">
    <source>
        <dbReference type="Proteomes" id="UP000501240"/>
    </source>
</evidence>
<dbReference type="InterPro" id="IPR001647">
    <property type="entry name" value="HTH_TetR"/>
</dbReference>
<dbReference type="PROSITE" id="PS50977">
    <property type="entry name" value="HTH_TETR_2"/>
    <property type="match status" value="1"/>
</dbReference>
<keyword evidence="3" id="KW-0804">Transcription</keyword>
<dbReference type="PRINTS" id="PR00455">
    <property type="entry name" value="HTHTETR"/>
</dbReference>
<keyword evidence="2 4" id="KW-0238">DNA-binding</keyword>
<dbReference type="InterPro" id="IPR050109">
    <property type="entry name" value="HTH-type_TetR-like_transc_reg"/>
</dbReference>
<accession>A0A7D3ZJR4</accession>